<feature type="transmembrane region" description="Helical" evidence="1">
    <location>
        <begin position="17"/>
        <end position="35"/>
    </location>
</feature>
<dbReference type="EMBL" id="BAAAPY010000010">
    <property type="protein sequence ID" value="GAA2083127.1"/>
    <property type="molecule type" value="Genomic_DNA"/>
</dbReference>
<reference evidence="3 4" key="1">
    <citation type="journal article" date="2019" name="Int. J. Syst. Evol. Microbiol.">
        <title>The Global Catalogue of Microorganisms (GCM) 10K type strain sequencing project: providing services to taxonomists for standard genome sequencing and annotation.</title>
        <authorList>
            <consortium name="The Broad Institute Genomics Platform"/>
            <consortium name="The Broad Institute Genome Sequencing Center for Infectious Disease"/>
            <person name="Wu L."/>
            <person name="Ma J."/>
        </authorList>
    </citation>
    <scope>NUCLEOTIDE SEQUENCE [LARGE SCALE GENOMIC DNA]</scope>
    <source>
        <strain evidence="3 4">JCM 15749</strain>
    </source>
</reference>
<feature type="transmembrane region" description="Helical" evidence="1">
    <location>
        <begin position="72"/>
        <end position="91"/>
    </location>
</feature>
<protein>
    <recommendedName>
        <fullName evidence="2">DUF6542 domain-containing protein</fullName>
    </recommendedName>
</protein>
<evidence type="ECO:0000259" key="2">
    <source>
        <dbReference type="Pfam" id="PF20177"/>
    </source>
</evidence>
<gene>
    <name evidence="3" type="ORF">GCM10009821_25180</name>
</gene>
<feature type="domain" description="DUF6542" evidence="2">
    <location>
        <begin position="13"/>
        <end position="132"/>
    </location>
</feature>
<name>A0ABN2W4X9_9ACTN</name>
<evidence type="ECO:0000313" key="4">
    <source>
        <dbReference type="Proteomes" id="UP001501480"/>
    </source>
</evidence>
<proteinExistence type="predicted"/>
<feature type="transmembrane region" description="Helical" evidence="1">
    <location>
        <begin position="111"/>
        <end position="131"/>
    </location>
</feature>
<dbReference type="InterPro" id="IPR046672">
    <property type="entry name" value="DUF6542"/>
</dbReference>
<keyword evidence="4" id="KW-1185">Reference proteome</keyword>
<sequence>MVDTSARLSRNDLTARGMVGAAFAAMAAVTALDLLDGRLGALFSVGFVLIAGTMPLAVDVRELLPSGVLPPVLLVVTIATVCALVPSAVVVEGLPTDAGWLARTLGGAVDHGVTLLIGHVLAVTAVVTRIFTDPDHPRRG</sequence>
<keyword evidence="1" id="KW-0472">Membrane</keyword>
<organism evidence="3 4">
    <name type="scientific">Aeromicrobium halocynthiae</name>
    <dbReference type="NCBI Taxonomy" id="560557"/>
    <lineage>
        <taxon>Bacteria</taxon>
        <taxon>Bacillati</taxon>
        <taxon>Actinomycetota</taxon>
        <taxon>Actinomycetes</taxon>
        <taxon>Propionibacteriales</taxon>
        <taxon>Nocardioidaceae</taxon>
        <taxon>Aeromicrobium</taxon>
    </lineage>
</organism>
<comment type="caution">
    <text evidence="3">The sequence shown here is derived from an EMBL/GenBank/DDBJ whole genome shotgun (WGS) entry which is preliminary data.</text>
</comment>
<evidence type="ECO:0000256" key="1">
    <source>
        <dbReference type="SAM" id="Phobius"/>
    </source>
</evidence>
<evidence type="ECO:0000313" key="3">
    <source>
        <dbReference type="EMBL" id="GAA2083127.1"/>
    </source>
</evidence>
<dbReference type="Pfam" id="PF20177">
    <property type="entry name" value="DUF6542"/>
    <property type="match status" value="1"/>
</dbReference>
<accession>A0ABN2W4X9</accession>
<feature type="transmembrane region" description="Helical" evidence="1">
    <location>
        <begin position="41"/>
        <end position="60"/>
    </location>
</feature>
<keyword evidence="1" id="KW-0812">Transmembrane</keyword>
<keyword evidence="1" id="KW-1133">Transmembrane helix</keyword>
<dbReference type="Proteomes" id="UP001501480">
    <property type="component" value="Unassembled WGS sequence"/>
</dbReference>